<organism evidence="1 2">
    <name type="scientific">Papaver somniferum</name>
    <name type="common">Opium poppy</name>
    <dbReference type="NCBI Taxonomy" id="3469"/>
    <lineage>
        <taxon>Eukaryota</taxon>
        <taxon>Viridiplantae</taxon>
        <taxon>Streptophyta</taxon>
        <taxon>Embryophyta</taxon>
        <taxon>Tracheophyta</taxon>
        <taxon>Spermatophyta</taxon>
        <taxon>Magnoliopsida</taxon>
        <taxon>Ranunculales</taxon>
        <taxon>Papaveraceae</taxon>
        <taxon>Papaveroideae</taxon>
        <taxon>Papaver</taxon>
    </lineage>
</organism>
<dbReference type="EMBL" id="CM010718">
    <property type="protein sequence ID" value="RZC58472.1"/>
    <property type="molecule type" value="Genomic_DNA"/>
</dbReference>
<sequence length="77" mass="9031">MVCEIFSIFPTDNDPSNDFTIPLIDLVMFRRLFWLPNLDTTASRREAKRNWKVCSISFSCPDFFENHGILSCKNQQI</sequence>
<accession>A0A4Y7JEK0</accession>
<keyword evidence="2" id="KW-1185">Reference proteome</keyword>
<reference evidence="1 2" key="1">
    <citation type="journal article" date="2018" name="Science">
        <title>The opium poppy genome and morphinan production.</title>
        <authorList>
            <person name="Guo L."/>
            <person name="Winzer T."/>
            <person name="Yang X."/>
            <person name="Li Y."/>
            <person name="Ning Z."/>
            <person name="He Z."/>
            <person name="Teodor R."/>
            <person name="Lu Y."/>
            <person name="Bowser T.A."/>
            <person name="Graham I.A."/>
            <person name="Ye K."/>
        </authorList>
    </citation>
    <scope>NUCLEOTIDE SEQUENCE [LARGE SCALE GENOMIC DNA]</scope>
    <source>
        <strain evidence="2">cv. HN1</strain>
        <tissue evidence="1">Leaves</tissue>
    </source>
</reference>
<evidence type="ECO:0000313" key="2">
    <source>
        <dbReference type="Proteomes" id="UP000316621"/>
    </source>
</evidence>
<dbReference type="Gramene" id="RZC58472">
    <property type="protein sequence ID" value="RZC58472"/>
    <property type="gene ID" value="C5167_005780"/>
</dbReference>
<proteinExistence type="predicted"/>
<evidence type="ECO:0000313" key="1">
    <source>
        <dbReference type="EMBL" id="RZC58472.1"/>
    </source>
</evidence>
<gene>
    <name evidence="1" type="ORF">C5167_005780</name>
</gene>
<name>A0A4Y7JEK0_PAPSO</name>
<dbReference type="AlphaFoldDB" id="A0A4Y7JEK0"/>
<dbReference type="Proteomes" id="UP000316621">
    <property type="component" value="Chromosome 4"/>
</dbReference>
<protein>
    <submittedName>
        <fullName evidence="1">Uncharacterized protein</fullName>
    </submittedName>
</protein>